<dbReference type="Proteomes" id="UP000216998">
    <property type="component" value="Unassembled WGS sequence"/>
</dbReference>
<accession>A0A255YY88</accession>
<keyword evidence="1" id="KW-0812">Transmembrane</keyword>
<feature type="transmembrane region" description="Helical" evidence="1">
    <location>
        <begin position="24"/>
        <end position="45"/>
    </location>
</feature>
<name>A0A255YY88_9PROT</name>
<reference evidence="2 3" key="1">
    <citation type="submission" date="2017-07" db="EMBL/GenBank/DDBJ databases">
        <title>Niveispirillum cyanobacteriorum sp. nov., isolated from cyanobacterial aggregates in a eutrophic lake.</title>
        <authorList>
            <person name="Cai H."/>
        </authorList>
    </citation>
    <scope>NUCLEOTIDE SEQUENCE [LARGE SCALE GENOMIC DNA]</scope>
    <source>
        <strain evidence="3">TH1-14</strain>
    </source>
</reference>
<evidence type="ECO:0000313" key="2">
    <source>
        <dbReference type="EMBL" id="OYQ33390.1"/>
    </source>
</evidence>
<organism evidence="2 3">
    <name type="scientific">Niveispirillum lacus</name>
    <dbReference type="NCBI Taxonomy" id="1981099"/>
    <lineage>
        <taxon>Bacteria</taxon>
        <taxon>Pseudomonadati</taxon>
        <taxon>Pseudomonadota</taxon>
        <taxon>Alphaproteobacteria</taxon>
        <taxon>Rhodospirillales</taxon>
        <taxon>Azospirillaceae</taxon>
        <taxon>Niveispirillum</taxon>
    </lineage>
</organism>
<dbReference type="RefSeq" id="WP_094456831.1">
    <property type="nucleotide sequence ID" value="NZ_NOXU01000030.1"/>
</dbReference>
<gene>
    <name evidence="2" type="ORF">CHU95_13275</name>
</gene>
<dbReference type="EMBL" id="NOXU01000030">
    <property type="protein sequence ID" value="OYQ33390.1"/>
    <property type="molecule type" value="Genomic_DNA"/>
</dbReference>
<comment type="caution">
    <text evidence="2">The sequence shown here is derived from an EMBL/GenBank/DDBJ whole genome shotgun (WGS) entry which is preliminary data.</text>
</comment>
<protein>
    <submittedName>
        <fullName evidence="2">Uncharacterized protein</fullName>
    </submittedName>
</protein>
<dbReference type="OrthoDB" id="7362413at2"/>
<sequence>MAGAHGPVVVDKKLVKEHAEGWHAFTRFTTIGVIAVVLFLLMMLLHFFVGWGYAVLFMLVGYVVLTIAALLGKV</sequence>
<evidence type="ECO:0000313" key="3">
    <source>
        <dbReference type="Proteomes" id="UP000216998"/>
    </source>
</evidence>
<feature type="transmembrane region" description="Helical" evidence="1">
    <location>
        <begin position="51"/>
        <end position="71"/>
    </location>
</feature>
<keyword evidence="3" id="KW-1185">Reference proteome</keyword>
<keyword evidence="1" id="KW-0472">Membrane</keyword>
<keyword evidence="1" id="KW-1133">Transmembrane helix</keyword>
<dbReference type="AlphaFoldDB" id="A0A255YY88"/>
<proteinExistence type="predicted"/>
<evidence type="ECO:0000256" key="1">
    <source>
        <dbReference type="SAM" id="Phobius"/>
    </source>
</evidence>